<organism evidence="1 2">
    <name type="scientific">Purpureocillium lilacinum</name>
    <name type="common">Paecilomyces lilacinus</name>
    <dbReference type="NCBI Taxonomy" id="33203"/>
    <lineage>
        <taxon>Eukaryota</taxon>
        <taxon>Fungi</taxon>
        <taxon>Dikarya</taxon>
        <taxon>Ascomycota</taxon>
        <taxon>Pezizomycotina</taxon>
        <taxon>Sordariomycetes</taxon>
        <taxon>Hypocreomycetidae</taxon>
        <taxon>Hypocreales</taxon>
        <taxon>Ophiocordycipitaceae</taxon>
        <taxon>Purpureocillium</taxon>
    </lineage>
</organism>
<comment type="caution">
    <text evidence="1">The sequence shown here is derived from an EMBL/GenBank/DDBJ whole genome shotgun (WGS) entry which is preliminary data.</text>
</comment>
<reference evidence="1 2" key="1">
    <citation type="submission" date="2016-01" db="EMBL/GenBank/DDBJ databases">
        <title>Biosynthesis of antibiotic leucinostatins and their inhibition on Phytophthora in bio-control Purpureocillium lilacinum.</title>
        <authorList>
            <person name="Wang G."/>
            <person name="Liu Z."/>
            <person name="Lin R."/>
            <person name="Li E."/>
            <person name="Mao Z."/>
            <person name="Ling J."/>
            <person name="Yin W."/>
            <person name="Xie B."/>
        </authorList>
    </citation>
    <scope>NUCLEOTIDE SEQUENCE [LARGE SCALE GENOMIC DNA]</scope>
    <source>
        <strain evidence="1">PLBJ-1</strain>
    </source>
</reference>
<dbReference type="EMBL" id="LSBH01000101">
    <property type="protein sequence ID" value="OAQ57430.1"/>
    <property type="molecule type" value="Genomic_DNA"/>
</dbReference>
<accession>A0A179EWN2</accession>
<evidence type="ECO:0000313" key="1">
    <source>
        <dbReference type="EMBL" id="OAQ57430.1"/>
    </source>
</evidence>
<evidence type="ECO:0000313" key="2">
    <source>
        <dbReference type="Proteomes" id="UP000078240"/>
    </source>
</evidence>
<dbReference type="AlphaFoldDB" id="A0A179EWN2"/>
<name>A0A179EWN2_PURLI</name>
<protein>
    <submittedName>
        <fullName evidence="1">Uncharacterized protein</fullName>
    </submittedName>
</protein>
<proteinExistence type="predicted"/>
<gene>
    <name evidence="1" type="ORF">VFPBJ_11750</name>
</gene>
<sequence length="168" mass="18671">MEDCVCGPCSGRFQLQAFYLEVETRDSVSRDQLERKLHDAVQATLVSYIADKGVTLALCGHYRHTTPGKGLYSVFVTMTAECVIDWLVNGLGEKLRDLQPEGSLPPAVDVTGYGRSGDVVDASVFWAWVAQCMRKARPLILPQDAVRFGSRENVMMNLKLHDFGDDDD</sequence>
<dbReference type="Proteomes" id="UP000078240">
    <property type="component" value="Unassembled WGS sequence"/>
</dbReference>